<proteinExistence type="predicted"/>
<name>K3WQR9_GLOUD</name>
<accession>K3WQR9</accession>
<reference evidence="2" key="2">
    <citation type="submission" date="2010-04" db="EMBL/GenBank/DDBJ databases">
        <authorList>
            <person name="Buell R."/>
            <person name="Hamilton J."/>
            <person name="Hostetler J."/>
        </authorList>
    </citation>
    <scope>NUCLEOTIDE SEQUENCE [LARGE SCALE GENOMIC DNA]</scope>
    <source>
        <strain evidence="2">DAOM:BR144</strain>
    </source>
</reference>
<protein>
    <submittedName>
        <fullName evidence="1">Uncharacterized protein</fullName>
    </submittedName>
</protein>
<dbReference type="InParanoid" id="K3WQR9"/>
<dbReference type="EMBL" id="GL376629">
    <property type="status" value="NOT_ANNOTATED_CDS"/>
    <property type="molecule type" value="Genomic_DNA"/>
</dbReference>
<reference evidence="2" key="1">
    <citation type="journal article" date="2010" name="Genome Biol.">
        <title>Genome sequence of the necrotrophic plant pathogen Pythium ultimum reveals original pathogenicity mechanisms and effector repertoire.</title>
        <authorList>
            <person name="Levesque C.A."/>
            <person name="Brouwer H."/>
            <person name="Cano L."/>
            <person name="Hamilton J.P."/>
            <person name="Holt C."/>
            <person name="Huitema E."/>
            <person name="Raffaele S."/>
            <person name="Robideau G.P."/>
            <person name="Thines M."/>
            <person name="Win J."/>
            <person name="Zerillo M.M."/>
            <person name="Beakes G.W."/>
            <person name="Boore J.L."/>
            <person name="Busam D."/>
            <person name="Dumas B."/>
            <person name="Ferriera S."/>
            <person name="Fuerstenberg S.I."/>
            <person name="Gachon C.M."/>
            <person name="Gaulin E."/>
            <person name="Govers F."/>
            <person name="Grenville-Briggs L."/>
            <person name="Horner N."/>
            <person name="Hostetler J."/>
            <person name="Jiang R.H."/>
            <person name="Johnson J."/>
            <person name="Krajaejun T."/>
            <person name="Lin H."/>
            <person name="Meijer H.J."/>
            <person name="Moore B."/>
            <person name="Morris P."/>
            <person name="Phuntmart V."/>
            <person name="Puiu D."/>
            <person name="Shetty J."/>
            <person name="Stajich J.E."/>
            <person name="Tripathy S."/>
            <person name="Wawra S."/>
            <person name="van West P."/>
            <person name="Whitty B.R."/>
            <person name="Coutinho P.M."/>
            <person name="Henrissat B."/>
            <person name="Martin F."/>
            <person name="Thomas P.D."/>
            <person name="Tyler B.M."/>
            <person name="De Vries R.P."/>
            <person name="Kamoun S."/>
            <person name="Yandell M."/>
            <person name="Tisserat N."/>
            <person name="Buell C.R."/>
        </authorList>
    </citation>
    <scope>NUCLEOTIDE SEQUENCE</scope>
    <source>
        <strain evidence="2">DAOM:BR144</strain>
    </source>
</reference>
<dbReference type="Proteomes" id="UP000019132">
    <property type="component" value="Unassembled WGS sequence"/>
</dbReference>
<dbReference type="VEuPathDB" id="FungiDB:PYU1_G007295"/>
<dbReference type="AlphaFoldDB" id="K3WQR9"/>
<evidence type="ECO:0000313" key="2">
    <source>
        <dbReference type="Proteomes" id="UP000019132"/>
    </source>
</evidence>
<organism evidence="1 2">
    <name type="scientific">Globisporangium ultimum (strain ATCC 200006 / CBS 805.95 / DAOM BR144)</name>
    <name type="common">Pythium ultimum</name>
    <dbReference type="NCBI Taxonomy" id="431595"/>
    <lineage>
        <taxon>Eukaryota</taxon>
        <taxon>Sar</taxon>
        <taxon>Stramenopiles</taxon>
        <taxon>Oomycota</taxon>
        <taxon>Peronosporomycetes</taxon>
        <taxon>Pythiales</taxon>
        <taxon>Pythiaceae</taxon>
        <taxon>Globisporangium</taxon>
    </lineage>
</organism>
<sequence length="107" mass="12268">MTPTAGDEICVEELVAELMQLPRESNAPSLVNLLHEIREEYIPREAVMSIWRKLHADASTRMNQVKVTKRAKSAAAIPIVRSRMLESKRKQAECDLKLLQNRIFLLQ</sequence>
<reference evidence="1" key="3">
    <citation type="submission" date="2015-02" db="UniProtKB">
        <authorList>
            <consortium name="EnsemblProtists"/>
        </authorList>
    </citation>
    <scope>IDENTIFICATION</scope>
    <source>
        <strain evidence="1">DAOM BR144</strain>
    </source>
</reference>
<dbReference type="HOGENOM" id="CLU_2216899_0_0_1"/>
<evidence type="ECO:0000313" key="1">
    <source>
        <dbReference type="EnsemblProtists" id="PYU1_T007311"/>
    </source>
</evidence>
<dbReference type="eggNOG" id="ENOG502SFZI">
    <property type="taxonomic scope" value="Eukaryota"/>
</dbReference>
<keyword evidence="2" id="KW-1185">Reference proteome</keyword>
<dbReference type="EnsemblProtists" id="PYU1_T007311">
    <property type="protein sequence ID" value="PYU1_T007311"/>
    <property type="gene ID" value="PYU1_G007295"/>
</dbReference>